<dbReference type="Proteomes" id="UP000887458">
    <property type="component" value="Unassembled WGS sequence"/>
</dbReference>
<organism evidence="2 3">
    <name type="scientific">Dermatophagoides pteronyssinus</name>
    <name type="common">European house dust mite</name>
    <dbReference type="NCBI Taxonomy" id="6956"/>
    <lineage>
        <taxon>Eukaryota</taxon>
        <taxon>Metazoa</taxon>
        <taxon>Ecdysozoa</taxon>
        <taxon>Arthropoda</taxon>
        <taxon>Chelicerata</taxon>
        <taxon>Arachnida</taxon>
        <taxon>Acari</taxon>
        <taxon>Acariformes</taxon>
        <taxon>Sarcoptiformes</taxon>
        <taxon>Astigmata</taxon>
        <taxon>Psoroptidia</taxon>
        <taxon>Analgoidea</taxon>
        <taxon>Pyroglyphidae</taxon>
        <taxon>Dermatophagoidinae</taxon>
        <taxon>Dermatophagoides</taxon>
    </lineage>
</organism>
<evidence type="ECO:0000313" key="2">
    <source>
        <dbReference type="EMBL" id="KAH9412421.1"/>
    </source>
</evidence>
<feature type="transmembrane region" description="Helical" evidence="1">
    <location>
        <begin position="43"/>
        <end position="64"/>
    </location>
</feature>
<proteinExistence type="predicted"/>
<keyword evidence="3" id="KW-1185">Reference proteome</keyword>
<keyword evidence="1" id="KW-0472">Membrane</keyword>
<comment type="caution">
    <text evidence="2">The sequence shown here is derived from an EMBL/GenBank/DDBJ whole genome shotgun (WGS) entry which is preliminary data.</text>
</comment>
<evidence type="ECO:0000256" key="1">
    <source>
        <dbReference type="SAM" id="Phobius"/>
    </source>
</evidence>
<sequence length="77" mass="9274">MFHDFLTYRLSTSPGKRLTDEKSTEKGFQCVQIDSPSYHLYRFGVIIEWLVIMSYSPALIILSYRMRSFKHWNLIFY</sequence>
<name>A0ABQ8IQF0_DERPT</name>
<keyword evidence="1" id="KW-0812">Transmembrane</keyword>
<gene>
    <name evidence="2" type="ORF">DERP_014563</name>
</gene>
<protein>
    <submittedName>
        <fullName evidence="2">Uncharacterized protein</fullName>
    </submittedName>
</protein>
<keyword evidence="1" id="KW-1133">Transmembrane helix</keyword>
<reference evidence="2 3" key="2">
    <citation type="journal article" date="2022" name="Mol. Biol. Evol.">
        <title>Comparative Genomics Reveals Insights into the Divergent Evolution of Astigmatic Mites and Household Pest Adaptations.</title>
        <authorList>
            <person name="Xiong Q."/>
            <person name="Wan A.T."/>
            <person name="Liu X."/>
            <person name="Fung C.S."/>
            <person name="Xiao X."/>
            <person name="Malainual N."/>
            <person name="Hou J."/>
            <person name="Wang L."/>
            <person name="Wang M."/>
            <person name="Yang K.Y."/>
            <person name="Cui Y."/>
            <person name="Leung E.L."/>
            <person name="Nong W."/>
            <person name="Shin S.K."/>
            <person name="Au S.W."/>
            <person name="Jeong K.Y."/>
            <person name="Chew F.T."/>
            <person name="Hui J.H."/>
            <person name="Leung T.F."/>
            <person name="Tungtrongchitr A."/>
            <person name="Zhong N."/>
            <person name="Liu Z."/>
            <person name="Tsui S.K."/>
        </authorList>
    </citation>
    <scope>NUCLEOTIDE SEQUENCE [LARGE SCALE GENOMIC DNA]</scope>
    <source>
        <strain evidence="2">Derp</strain>
    </source>
</reference>
<accession>A0ABQ8IQF0</accession>
<evidence type="ECO:0000313" key="3">
    <source>
        <dbReference type="Proteomes" id="UP000887458"/>
    </source>
</evidence>
<dbReference type="EMBL" id="NJHN03000130">
    <property type="protein sequence ID" value="KAH9412421.1"/>
    <property type="molecule type" value="Genomic_DNA"/>
</dbReference>
<reference evidence="2 3" key="1">
    <citation type="journal article" date="2018" name="J. Allergy Clin. Immunol.">
        <title>High-quality assembly of Dermatophagoides pteronyssinus genome and transcriptome reveals a wide range of novel allergens.</title>
        <authorList>
            <person name="Liu X.Y."/>
            <person name="Yang K.Y."/>
            <person name="Wang M.Q."/>
            <person name="Kwok J.S."/>
            <person name="Zeng X."/>
            <person name="Yang Z."/>
            <person name="Xiao X.J."/>
            <person name="Lau C.P."/>
            <person name="Li Y."/>
            <person name="Huang Z.M."/>
            <person name="Ba J.G."/>
            <person name="Yim A.K."/>
            <person name="Ouyang C.Y."/>
            <person name="Ngai S.M."/>
            <person name="Chan T.F."/>
            <person name="Leung E.L."/>
            <person name="Liu L."/>
            <person name="Liu Z.G."/>
            <person name="Tsui S.K."/>
        </authorList>
    </citation>
    <scope>NUCLEOTIDE SEQUENCE [LARGE SCALE GENOMIC DNA]</scope>
    <source>
        <strain evidence="2">Derp</strain>
    </source>
</reference>